<organism evidence="3">
    <name type="scientific">Perkinsus marinus (strain ATCC 50983 / TXsc)</name>
    <dbReference type="NCBI Taxonomy" id="423536"/>
    <lineage>
        <taxon>Eukaryota</taxon>
        <taxon>Sar</taxon>
        <taxon>Alveolata</taxon>
        <taxon>Perkinsozoa</taxon>
        <taxon>Perkinsea</taxon>
        <taxon>Perkinsida</taxon>
        <taxon>Perkinsidae</taxon>
        <taxon>Perkinsus</taxon>
    </lineage>
</organism>
<gene>
    <name evidence="2" type="ORF">Pmar_PMAR013539</name>
</gene>
<dbReference type="Pfam" id="PF01602">
    <property type="entry name" value="Adaptin_N"/>
    <property type="match status" value="1"/>
</dbReference>
<name>C5LW54_PERM5</name>
<dbReference type="InterPro" id="IPR016024">
    <property type="entry name" value="ARM-type_fold"/>
</dbReference>
<dbReference type="PANTHER" id="PTHR10635:SF0">
    <property type="entry name" value="COATOMER SUBUNIT BETA"/>
    <property type="match status" value="1"/>
</dbReference>
<evidence type="ECO:0000259" key="1">
    <source>
        <dbReference type="Pfam" id="PF01602"/>
    </source>
</evidence>
<dbReference type="RefSeq" id="XP_002766321.1">
    <property type="nucleotide sequence ID" value="XM_002766275.1"/>
</dbReference>
<dbReference type="InterPro" id="IPR011989">
    <property type="entry name" value="ARM-like"/>
</dbReference>
<dbReference type="AlphaFoldDB" id="C5LW54"/>
<dbReference type="Proteomes" id="UP000007800">
    <property type="component" value="Unassembled WGS sequence"/>
</dbReference>
<dbReference type="GO" id="GO:0006886">
    <property type="term" value="P:intracellular protein transport"/>
    <property type="evidence" value="ECO:0007669"/>
    <property type="project" value="InterPro"/>
</dbReference>
<feature type="non-terminal residue" evidence="2">
    <location>
        <position position="1"/>
    </location>
</feature>
<reference evidence="2 3" key="1">
    <citation type="submission" date="2008-07" db="EMBL/GenBank/DDBJ databases">
        <authorList>
            <person name="El-Sayed N."/>
            <person name="Caler E."/>
            <person name="Inman J."/>
            <person name="Amedeo P."/>
            <person name="Hass B."/>
            <person name="Wortman J."/>
        </authorList>
    </citation>
    <scope>NUCLEOTIDE SEQUENCE [LARGE SCALE GENOMIC DNA]</scope>
    <source>
        <strain evidence="3">ATCC 50983 / TXsc</strain>
    </source>
</reference>
<dbReference type="Gene3D" id="1.25.10.10">
    <property type="entry name" value="Leucine-rich Repeat Variant"/>
    <property type="match status" value="1"/>
</dbReference>
<evidence type="ECO:0000313" key="3">
    <source>
        <dbReference type="Proteomes" id="UP000007800"/>
    </source>
</evidence>
<dbReference type="GO" id="GO:0006891">
    <property type="term" value="P:intra-Golgi vesicle-mediated transport"/>
    <property type="evidence" value="ECO:0007669"/>
    <property type="project" value="TreeGrafter"/>
</dbReference>
<dbReference type="PANTHER" id="PTHR10635">
    <property type="entry name" value="COATOMER SUBUNIT BETA"/>
    <property type="match status" value="1"/>
</dbReference>
<evidence type="ECO:0000313" key="2">
    <source>
        <dbReference type="EMBL" id="EEQ99038.1"/>
    </source>
</evidence>
<protein>
    <submittedName>
        <fullName evidence="2">Coatomer beta subunit, putative</fullName>
    </submittedName>
</protein>
<sequence>DQVANLGDICQLVILELIRRVNKHHPEMKGALLKVVYTLRESLSPAVQYETANTLVILSKSHVAIGAAAEAYVNLVITQADNNVKLIVLDRIDLLRKHYKQVVAMEPLVMDLLRGLSSPAVEVRRKILHICTPLVNSRNIADVVGMLRKELIKTQDTSTSEGNTEYRRLLIRALHLTTIRVGDATFASQVVSVLLDILTEQTDVKAT</sequence>
<dbReference type="SUPFAM" id="SSF48371">
    <property type="entry name" value="ARM repeat"/>
    <property type="match status" value="1"/>
</dbReference>
<dbReference type="GO" id="GO:0030126">
    <property type="term" value="C:COPI vesicle coat"/>
    <property type="evidence" value="ECO:0007669"/>
    <property type="project" value="TreeGrafter"/>
</dbReference>
<proteinExistence type="predicted"/>
<dbReference type="InterPro" id="IPR016460">
    <property type="entry name" value="COPB1"/>
</dbReference>
<dbReference type="InterPro" id="IPR002553">
    <property type="entry name" value="Clathrin/coatomer_adapt-like_N"/>
</dbReference>
<dbReference type="OrthoDB" id="10261439at2759"/>
<feature type="non-terminal residue" evidence="2">
    <location>
        <position position="207"/>
    </location>
</feature>
<dbReference type="GeneID" id="9044191"/>
<dbReference type="GO" id="GO:0006888">
    <property type="term" value="P:endoplasmic reticulum to Golgi vesicle-mediated transport"/>
    <property type="evidence" value="ECO:0007669"/>
    <property type="project" value="TreeGrafter"/>
</dbReference>
<dbReference type="EMBL" id="GG686091">
    <property type="protein sequence ID" value="EEQ99038.1"/>
    <property type="molecule type" value="Genomic_DNA"/>
</dbReference>
<accession>C5LW54</accession>
<dbReference type="InParanoid" id="C5LW54"/>
<feature type="domain" description="Clathrin/coatomer adaptor adaptin-like N-terminal" evidence="1">
    <location>
        <begin position="5"/>
        <end position="201"/>
    </location>
</feature>
<keyword evidence="3" id="KW-1185">Reference proteome</keyword>